<dbReference type="InterPro" id="IPR011051">
    <property type="entry name" value="RmlC_Cupin_sf"/>
</dbReference>
<feature type="chain" id="PRO_5016434510" evidence="1">
    <location>
        <begin position="21"/>
        <end position="138"/>
    </location>
</feature>
<reference evidence="4" key="1">
    <citation type="submission" date="2018-06" db="EMBL/GenBank/DDBJ databases">
        <authorList>
            <person name="Khan S.A."/>
        </authorList>
    </citation>
    <scope>NUCLEOTIDE SEQUENCE [LARGE SCALE GENOMIC DNA]</scope>
    <source>
        <strain evidence="4">DB-1506</strain>
    </source>
</reference>
<dbReference type="RefSeq" id="WP_111471955.1">
    <property type="nucleotide sequence ID" value="NZ_QLIX01000023.1"/>
</dbReference>
<dbReference type="Pfam" id="PF07883">
    <property type="entry name" value="Cupin_2"/>
    <property type="match status" value="1"/>
</dbReference>
<dbReference type="InterPro" id="IPR013096">
    <property type="entry name" value="Cupin_2"/>
</dbReference>
<protein>
    <submittedName>
        <fullName evidence="3">Cupin domain-containing protein</fullName>
    </submittedName>
</protein>
<name>A0A327M3P9_9PROT</name>
<dbReference type="PANTHER" id="PTHR38599:SF1">
    <property type="entry name" value="CUPIN DOMAIN PROTEIN (AFU_ORTHOLOGUE AFUA_3G13620)"/>
    <property type="match status" value="1"/>
</dbReference>
<dbReference type="SUPFAM" id="SSF51182">
    <property type="entry name" value="RmlC-like cupins"/>
    <property type="match status" value="1"/>
</dbReference>
<evidence type="ECO:0000256" key="1">
    <source>
        <dbReference type="SAM" id="SignalP"/>
    </source>
</evidence>
<dbReference type="InterPro" id="IPR014710">
    <property type="entry name" value="RmlC-like_jellyroll"/>
</dbReference>
<dbReference type="PANTHER" id="PTHR38599">
    <property type="entry name" value="CUPIN DOMAIN PROTEIN (AFU_ORTHOLOGUE AFUA_3G13620)"/>
    <property type="match status" value="1"/>
</dbReference>
<evidence type="ECO:0000313" key="4">
    <source>
        <dbReference type="Proteomes" id="UP000249065"/>
    </source>
</evidence>
<proteinExistence type="predicted"/>
<dbReference type="AlphaFoldDB" id="A0A327M3P9"/>
<evidence type="ECO:0000259" key="2">
    <source>
        <dbReference type="Pfam" id="PF07883"/>
    </source>
</evidence>
<evidence type="ECO:0000313" key="3">
    <source>
        <dbReference type="EMBL" id="RAI56954.1"/>
    </source>
</evidence>
<dbReference type="EMBL" id="QLIX01000023">
    <property type="protein sequence ID" value="RAI56954.1"/>
    <property type="molecule type" value="Genomic_DNA"/>
</dbReference>
<sequence>MPKALLLAAALLLAPIAARAEDPGRGQSRVTVVFDHALPNIPGKSLKGVLVEYGPGAATPAHRHAASAFITATVLDGAIRSAVNRAPARVYRKGESFTEAPGDHHAVSANASDSAPATLLAIFVVDTAETALTILDPG</sequence>
<dbReference type="Proteomes" id="UP000249065">
    <property type="component" value="Unassembled WGS sequence"/>
</dbReference>
<dbReference type="CDD" id="cd02234">
    <property type="entry name" value="cupin_BLR7677-like"/>
    <property type="match status" value="1"/>
</dbReference>
<keyword evidence="4" id="KW-1185">Reference proteome</keyword>
<organism evidence="3 4">
    <name type="scientific">Roseicella frigidaeris</name>
    <dbReference type="NCBI Taxonomy" id="2230885"/>
    <lineage>
        <taxon>Bacteria</taxon>
        <taxon>Pseudomonadati</taxon>
        <taxon>Pseudomonadota</taxon>
        <taxon>Alphaproteobacteria</taxon>
        <taxon>Acetobacterales</taxon>
        <taxon>Roseomonadaceae</taxon>
        <taxon>Roseicella</taxon>
    </lineage>
</organism>
<accession>A0A327M3P9</accession>
<dbReference type="OrthoDB" id="9813436at2"/>
<comment type="caution">
    <text evidence="3">The sequence shown here is derived from an EMBL/GenBank/DDBJ whole genome shotgun (WGS) entry which is preliminary data.</text>
</comment>
<gene>
    <name evidence="3" type="ORF">DOO78_21605</name>
</gene>
<keyword evidence="1" id="KW-0732">Signal</keyword>
<dbReference type="Gene3D" id="2.60.120.10">
    <property type="entry name" value="Jelly Rolls"/>
    <property type="match status" value="1"/>
</dbReference>
<feature type="domain" description="Cupin type-2" evidence="2">
    <location>
        <begin position="50"/>
        <end position="123"/>
    </location>
</feature>
<feature type="signal peptide" evidence="1">
    <location>
        <begin position="1"/>
        <end position="20"/>
    </location>
</feature>